<gene>
    <name evidence="2" type="ORF">ABNN70_12310</name>
</gene>
<evidence type="ECO:0000259" key="1">
    <source>
        <dbReference type="Pfam" id="PF01551"/>
    </source>
</evidence>
<keyword evidence="2" id="KW-0378">Hydrolase</keyword>
<dbReference type="PANTHER" id="PTHR21666:SF270">
    <property type="entry name" value="MUREIN HYDROLASE ACTIVATOR ENVC"/>
    <property type="match status" value="1"/>
</dbReference>
<organism evidence="2">
    <name type="scientific">Sporolactobacillus sp. Y61</name>
    <dbReference type="NCBI Taxonomy" id="3160863"/>
    <lineage>
        <taxon>Bacteria</taxon>
        <taxon>Bacillati</taxon>
        <taxon>Bacillota</taxon>
        <taxon>Bacilli</taxon>
        <taxon>Bacillales</taxon>
        <taxon>Sporolactobacillaceae</taxon>
        <taxon>Sporolactobacillus</taxon>
    </lineage>
</organism>
<dbReference type="Gene3D" id="2.70.70.10">
    <property type="entry name" value="Glucose Permease (Domain IIA)"/>
    <property type="match status" value="1"/>
</dbReference>
<dbReference type="EC" id="3.4.-.-" evidence="2"/>
<feature type="domain" description="M23ase beta-sheet core" evidence="1">
    <location>
        <begin position="31"/>
        <end position="121"/>
    </location>
</feature>
<dbReference type="SUPFAM" id="SSF51261">
    <property type="entry name" value="Duplicated hybrid motif"/>
    <property type="match status" value="1"/>
</dbReference>
<protein>
    <submittedName>
        <fullName evidence="2">M23 family metallopeptidase</fullName>
        <ecNumber evidence="2">3.4.-.-</ecNumber>
    </submittedName>
</protein>
<dbReference type="InterPro" id="IPR016047">
    <property type="entry name" value="M23ase_b-sheet_dom"/>
</dbReference>
<dbReference type="Pfam" id="PF01551">
    <property type="entry name" value="Peptidase_M23"/>
    <property type="match status" value="1"/>
</dbReference>
<dbReference type="EMBL" id="CP159510">
    <property type="protein sequence ID" value="XCJ18416.1"/>
    <property type="molecule type" value="Genomic_DNA"/>
</dbReference>
<dbReference type="InterPro" id="IPR011055">
    <property type="entry name" value="Dup_hybrid_motif"/>
</dbReference>
<dbReference type="AlphaFoldDB" id="A0AAU8IIP9"/>
<dbReference type="InterPro" id="IPR050570">
    <property type="entry name" value="Cell_wall_metabolism_enzyme"/>
</dbReference>
<dbReference type="GO" id="GO:0004222">
    <property type="term" value="F:metalloendopeptidase activity"/>
    <property type="evidence" value="ECO:0007669"/>
    <property type="project" value="TreeGrafter"/>
</dbReference>
<dbReference type="RefSeq" id="WP_353949434.1">
    <property type="nucleotide sequence ID" value="NZ_CP159510.1"/>
</dbReference>
<dbReference type="PANTHER" id="PTHR21666">
    <property type="entry name" value="PEPTIDASE-RELATED"/>
    <property type="match status" value="1"/>
</dbReference>
<accession>A0AAU8IIP9</accession>
<sequence length="140" mass="14815">MSASRSTGGFSWPASGRLSSSYGYRSFDNGFHPGIDIANSTGTPILATADGIVFRAYVSPSYGNCAMISHVINGQTYTSVYAHMSQLNVTNGQKVSRGQVIGAMGSTGNSTGSHLHFELYNGPWTPPPHPGTVNPLNYLN</sequence>
<proteinExistence type="predicted"/>
<evidence type="ECO:0000313" key="2">
    <source>
        <dbReference type="EMBL" id="XCJ18416.1"/>
    </source>
</evidence>
<dbReference type="CDD" id="cd12797">
    <property type="entry name" value="M23_peptidase"/>
    <property type="match status" value="1"/>
</dbReference>
<reference evidence="2" key="1">
    <citation type="submission" date="2024-06" db="EMBL/GenBank/DDBJ databases">
        <authorList>
            <person name="Fan A."/>
            <person name="Zhang F.Y."/>
            <person name="Zhang L."/>
        </authorList>
    </citation>
    <scope>NUCLEOTIDE SEQUENCE</scope>
    <source>
        <strain evidence="2">Y61</strain>
    </source>
</reference>
<name>A0AAU8IIP9_9BACL</name>